<feature type="domain" description="Leucine-binding protein" evidence="3">
    <location>
        <begin position="17"/>
        <end position="67"/>
    </location>
</feature>
<dbReference type="Gene3D" id="3.40.50.2300">
    <property type="match status" value="1"/>
</dbReference>
<dbReference type="SUPFAM" id="SSF53822">
    <property type="entry name" value="Periplasmic binding protein-like I"/>
    <property type="match status" value="1"/>
</dbReference>
<dbReference type="EMBL" id="QFPP01000486">
    <property type="protein sequence ID" value="PZQ65731.1"/>
    <property type="molecule type" value="Genomic_DNA"/>
</dbReference>
<reference evidence="4 5" key="1">
    <citation type="submission" date="2017-08" db="EMBL/GenBank/DDBJ databases">
        <title>Infants hospitalized years apart are colonized by the same room-sourced microbial strains.</title>
        <authorList>
            <person name="Brooks B."/>
            <person name="Olm M.R."/>
            <person name="Firek B.A."/>
            <person name="Baker R."/>
            <person name="Thomas B.C."/>
            <person name="Morowitz M.J."/>
            <person name="Banfield J.F."/>
        </authorList>
    </citation>
    <scope>NUCLEOTIDE SEQUENCE [LARGE SCALE GENOMIC DNA]</scope>
    <source>
        <strain evidence="4">S2_005_003_R2_41</strain>
    </source>
</reference>
<evidence type="ECO:0000259" key="3">
    <source>
        <dbReference type="Pfam" id="PF13458"/>
    </source>
</evidence>
<comment type="similarity">
    <text evidence="1">Belongs to the leucine-binding protein family.</text>
</comment>
<proteinExistence type="inferred from homology"/>
<protein>
    <submittedName>
        <fullName evidence="4">ABC transporter substrate-binding protein</fullName>
    </submittedName>
</protein>
<keyword evidence="2" id="KW-0732">Signal</keyword>
<dbReference type="Pfam" id="PF13458">
    <property type="entry name" value="Peripla_BP_6"/>
    <property type="match status" value="1"/>
</dbReference>
<evidence type="ECO:0000313" key="5">
    <source>
        <dbReference type="Proteomes" id="UP000249135"/>
    </source>
</evidence>
<dbReference type="InterPro" id="IPR028082">
    <property type="entry name" value="Peripla_BP_I"/>
</dbReference>
<evidence type="ECO:0000313" key="4">
    <source>
        <dbReference type="EMBL" id="PZQ65731.1"/>
    </source>
</evidence>
<gene>
    <name evidence="4" type="ORF">DI563_25335</name>
</gene>
<sequence length="68" mass="7065">MSLGATGARFAHAQGGPVRIGAMLPMSGIGAEAGAAWLNGIKAAQMQWNENGGLLGRQIEIVVRDDKF</sequence>
<dbReference type="InterPro" id="IPR051010">
    <property type="entry name" value="BCAA_transport"/>
</dbReference>
<evidence type="ECO:0000256" key="1">
    <source>
        <dbReference type="ARBA" id="ARBA00010062"/>
    </source>
</evidence>
<organism evidence="4 5">
    <name type="scientific">Variovorax paradoxus</name>
    <dbReference type="NCBI Taxonomy" id="34073"/>
    <lineage>
        <taxon>Bacteria</taxon>
        <taxon>Pseudomonadati</taxon>
        <taxon>Pseudomonadota</taxon>
        <taxon>Betaproteobacteria</taxon>
        <taxon>Burkholderiales</taxon>
        <taxon>Comamonadaceae</taxon>
        <taxon>Variovorax</taxon>
    </lineage>
</organism>
<evidence type="ECO:0000256" key="2">
    <source>
        <dbReference type="ARBA" id="ARBA00022729"/>
    </source>
</evidence>
<dbReference type="PANTHER" id="PTHR30483">
    <property type="entry name" value="LEUCINE-SPECIFIC-BINDING PROTEIN"/>
    <property type="match status" value="1"/>
</dbReference>
<accession>A0A2W5PIH9</accession>
<dbReference type="InterPro" id="IPR028081">
    <property type="entry name" value="Leu-bd"/>
</dbReference>
<dbReference type="PANTHER" id="PTHR30483:SF6">
    <property type="entry name" value="PERIPLASMIC BINDING PROTEIN OF ABC TRANSPORTER FOR NATURAL AMINO ACIDS"/>
    <property type="match status" value="1"/>
</dbReference>
<comment type="caution">
    <text evidence="4">The sequence shown here is derived from an EMBL/GenBank/DDBJ whole genome shotgun (WGS) entry which is preliminary data.</text>
</comment>
<dbReference type="Proteomes" id="UP000249135">
    <property type="component" value="Unassembled WGS sequence"/>
</dbReference>
<name>A0A2W5PIH9_VARPD</name>
<feature type="non-terminal residue" evidence="4">
    <location>
        <position position="68"/>
    </location>
</feature>
<dbReference type="AlphaFoldDB" id="A0A2W5PIH9"/>